<evidence type="ECO:0000313" key="8">
    <source>
        <dbReference type="EMBL" id="CEF64909.1"/>
    </source>
</evidence>
<dbReference type="Gene3D" id="2.10.110.10">
    <property type="entry name" value="Cysteine Rich Protein"/>
    <property type="match status" value="1"/>
</dbReference>
<evidence type="ECO:0000256" key="5">
    <source>
        <dbReference type="PROSITE-ProRule" id="PRU00125"/>
    </source>
</evidence>
<comment type="subcellular location">
    <subcellularLocation>
        <location evidence="4">Cytoplasm</location>
        <location evidence="4">Myofibril</location>
        <location evidence="4">Sarcomere</location>
        <location evidence="4">M line</location>
    </subcellularLocation>
</comment>
<dbReference type="InterPro" id="IPR001781">
    <property type="entry name" value="Znf_LIM"/>
</dbReference>
<evidence type="ECO:0000256" key="1">
    <source>
        <dbReference type="ARBA" id="ARBA00022723"/>
    </source>
</evidence>
<keyword evidence="2 5" id="KW-0862">Zinc</keyword>
<dbReference type="RefSeq" id="XP_024504110.1">
    <property type="nucleotide sequence ID" value="XM_024650321.1"/>
</dbReference>
<dbReference type="Pfam" id="PF00412">
    <property type="entry name" value="LIM"/>
    <property type="match status" value="1"/>
</dbReference>
<dbReference type="CDD" id="cd09339">
    <property type="entry name" value="LIM4_Paxillin_like"/>
    <property type="match status" value="1"/>
</dbReference>
<feature type="region of interest" description="Disordered" evidence="6">
    <location>
        <begin position="362"/>
        <end position="385"/>
    </location>
</feature>
<dbReference type="OrthoDB" id="15567at2759"/>
<feature type="region of interest" description="Disordered" evidence="6">
    <location>
        <begin position="407"/>
        <end position="428"/>
    </location>
</feature>
<dbReference type="SMART" id="SM00132">
    <property type="entry name" value="LIM"/>
    <property type="match status" value="1"/>
</dbReference>
<protein>
    <submittedName>
        <fullName evidence="8 10">Zinc finger, LIM-type domain-containing protein</fullName>
    </submittedName>
</protein>
<evidence type="ECO:0000256" key="2">
    <source>
        <dbReference type="ARBA" id="ARBA00022833"/>
    </source>
</evidence>
<dbReference type="FunFam" id="2.10.110.10:FF:000009">
    <property type="entry name" value="Paxillin isoform 1"/>
    <property type="match status" value="1"/>
</dbReference>
<evidence type="ECO:0000313" key="10">
    <source>
        <dbReference type="WBParaSite" id="SRAE_1000316200.1"/>
    </source>
</evidence>
<feature type="domain" description="LIM zinc-binding" evidence="7">
    <location>
        <begin position="436"/>
        <end position="502"/>
    </location>
</feature>
<dbReference type="PROSITE" id="PS50023">
    <property type="entry name" value="LIM_DOMAIN_2"/>
    <property type="match status" value="1"/>
</dbReference>
<dbReference type="AlphaFoldDB" id="A0A090MX68"/>
<keyword evidence="3 5" id="KW-0440">LIM domain</keyword>
<dbReference type="GeneID" id="36377274"/>
<dbReference type="STRING" id="34506.A0A090MX68"/>
<keyword evidence="1 5" id="KW-0479">Metal-binding</keyword>
<dbReference type="GO" id="GO:0005634">
    <property type="term" value="C:nucleus"/>
    <property type="evidence" value="ECO:0007669"/>
    <property type="project" value="EnsemblMetazoa"/>
</dbReference>
<sequence length="518" mass="59954">MRYIVKTKSEVVTWNKDFDSNNNNNNNETVREIKVIKNNNNNNNTIVPITNIITNDGGIKKIQKYEEYEKKATTINDDDDKTCDRLISKKSAFIPIKREGLFRGYFNNPNTTSNFNKGLSYSCYEAKKNDKEDMIKNNSSSSINNNDILIKNKNDNDTMRTSYVNGNNVESYEYKNYKGFSSDTKKYIKNQNIITKYYQEVDDNSNRMGEGDSNNMTTAIDTRRSISRASNISDIPSQHIDAIHSTLAVLKDDVEKTTEIIRRKQQEQLNEQKMFNANMEINGRISMIADDDWLSTRLKSISRDDMRKELDKVKNNQQQNVVGDTLAALVYDVEATTEVLRRAGQRKPKKTRVVSEEVEYRLKLSPAPENDDSYDPQPKKRDYPQYNDTMTMETIKNDYGVEITEDSISQRHQRGRSQTPRRTIAIDSTSPPQPLPICAYCSEEIDGQILTALAPNADYAQKFHPYHFMCIYCQKALSLRGTYREHEKKPYCHECFYKLYNGLQYCPDLNQSNIEKLI</sequence>
<evidence type="ECO:0000256" key="4">
    <source>
        <dbReference type="ARBA" id="ARBA00037833"/>
    </source>
</evidence>
<name>A0A090MX68_STRRB</name>
<dbReference type="Proteomes" id="UP000035682">
    <property type="component" value="Unplaced"/>
</dbReference>
<dbReference type="EMBL" id="LN609528">
    <property type="protein sequence ID" value="CEF64909.1"/>
    <property type="molecule type" value="Genomic_DNA"/>
</dbReference>
<dbReference type="CTD" id="36377274"/>
<keyword evidence="9" id="KW-1185">Reference proteome</keyword>
<evidence type="ECO:0000256" key="3">
    <source>
        <dbReference type="ARBA" id="ARBA00023038"/>
    </source>
</evidence>
<evidence type="ECO:0000313" key="11">
    <source>
        <dbReference type="WormBase" id="SRAE_1000316200"/>
    </source>
</evidence>
<organism evidence="8">
    <name type="scientific">Strongyloides ratti</name>
    <name type="common">Parasitic roundworm</name>
    <dbReference type="NCBI Taxonomy" id="34506"/>
    <lineage>
        <taxon>Eukaryota</taxon>
        <taxon>Metazoa</taxon>
        <taxon>Ecdysozoa</taxon>
        <taxon>Nematoda</taxon>
        <taxon>Chromadorea</taxon>
        <taxon>Rhabditida</taxon>
        <taxon>Tylenchina</taxon>
        <taxon>Panagrolaimomorpha</taxon>
        <taxon>Strongyloidoidea</taxon>
        <taxon>Strongyloididae</taxon>
        <taxon>Strongyloides</taxon>
    </lineage>
</organism>
<dbReference type="GO" id="GO:0019904">
    <property type="term" value="F:protein domain specific binding"/>
    <property type="evidence" value="ECO:0007669"/>
    <property type="project" value="EnsemblMetazoa"/>
</dbReference>
<reference evidence="10" key="2">
    <citation type="submission" date="2020-12" db="UniProtKB">
        <authorList>
            <consortium name="WormBaseParasite"/>
        </authorList>
    </citation>
    <scope>IDENTIFICATION</scope>
</reference>
<proteinExistence type="predicted"/>
<dbReference type="WormBase" id="SRAE_1000316200">
    <property type="protein sequence ID" value="SRP01117"/>
    <property type="gene ID" value="WBGene00259779"/>
</dbReference>
<feature type="compositionally biased region" description="Polar residues" evidence="6">
    <location>
        <begin position="416"/>
        <end position="428"/>
    </location>
</feature>
<gene>
    <name evidence="8 10 11" type="ORF">SRAE_1000316200</name>
</gene>
<dbReference type="PROSITE" id="PS00478">
    <property type="entry name" value="LIM_DOMAIN_1"/>
    <property type="match status" value="1"/>
</dbReference>
<evidence type="ECO:0000256" key="6">
    <source>
        <dbReference type="SAM" id="MobiDB-lite"/>
    </source>
</evidence>
<reference evidence="8 9" key="1">
    <citation type="submission" date="2014-09" db="EMBL/GenBank/DDBJ databases">
        <authorList>
            <person name="Martin A.A."/>
        </authorList>
    </citation>
    <scope>NUCLEOTIDE SEQUENCE</scope>
    <source>
        <strain evidence="9">ED321</strain>
        <strain evidence="8">ED321 Heterogonic</strain>
    </source>
</reference>
<dbReference type="GO" id="GO:0055120">
    <property type="term" value="C:striated muscle dense body"/>
    <property type="evidence" value="ECO:0007669"/>
    <property type="project" value="EnsemblMetazoa"/>
</dbReference>
<dbReference type="GO" id="GO:0046872">
    <property type="term" value="F:metal ion binding"/>
    <property type="evidence" value="ECO:0007669"/>
    <property type="project" value="UniProtKB-KW"/>
</dbReference>
<dbReference type="WBParaSite" id="SRAE_1000316200.1">
    <property type="protein sequence ID" value="SRAE_1000316200.1"/>
    <property type="gene ID" value="WBGene00259779"/>
</dbReference>
<accession>A0A090MX68</accession>
<evidence type="ECO:0000313" key="9">
    <source>
        <dbReference type="Proteomes" id="UP000035682"/>
    </source>
</evidence>
<dbReference type="GO" id="GO:0031430">
    <property type="term" value="C:M band"/>
    <property type="evidence" value="ECO:0007669"/>
    <property type="project" value="UniProtKB-SubCell"/>
</dbReference>
<evidence type="ECO:0000259" key="7">
    <source>
        <dbReference type="PROSITE" id="PS50023"/>
    </source>
</evidence>